<name>A0ABT9HQM1_9SPHN</name>
<organism evidence="1 2">
    <name type="scientific">Qipengyuania profundimaris</name>
    <dbReference type="NCBI Taxonomy" id="3067652"/>
    <lineage>
        <taxon>Bacteria</taxon>
        <taxon>Pseudomonadati</taxon>
        <taxon>Pseudomonadota</taxon>
        <taxon>Alphaproteobacteria</taxon>
        <taxon>Sphingomonadales</taxon>
        <taxon>Erythrobacteraceae</taxon>
        <taxon>Qipengyuania</taxon>
    </lineage>
</organism>
<reference evidence="1 2" key="1">
    <citation type="submission" date="2023-08" db="EMBL/GenBank/DDBJ databases">
        <title>genomic of G39.</title>
        <authorList>
            <person name="Wang Y."/>
        </authorList>
    </citation>
    <scope>NUCLEOTIDE SEQUENCE [LARGE SCALE GENOMIC DNA]</scope>
    <source>
        <strain evidence="1 2">G39</strain>
    </source>
</reference>
<sequence>MADKRSVWYQIRPNKFVDRRIFMDLAKRWTSHFCDARFFYASMGASHMVDHNHFYRHTGNSRLFSFDGNDELIARQLINRPVDSAICETLWSNELPEHLEILYERFQDATNSIIWLDYMSTERFSQLQELTELLKVSRSNDLIRITLNAHTANLGPSEFRDAGFESIGSFRASQARENLGEFYDETFEVLTGNTFPALLSNAVRLAENKARDEGWEGQATPVLLTEYQDGQRMFTATLVISDGNFGDNLLGEWDFKPNDWTDILSINVPELSAKEKFLLDQNISKTPENIIDDVGFLPGEDRQQAIKNVASYKALHRFVPAFHNVEFV</sequence>
<dbReference type="InterPro" id="IPR046788">
    <property type="entry name" value="Methyltransf_35"/>
</dbReference>
<gene>
    <name evidence="1" type="ORF">Q9K02_09930</name>
</gene>
<dbReference type="EMBL" id="JAVAIM010000001">
    <property type="protein sequence ID" value="MDP4575454.1"/>
    <property type="molecule type" value="Genomic_DNA"/>
</dbReference>
<protein>
    <recommendedName>
        <fullName evidence="3">Three-Cys-motif partner protein TcmP</fullName>
    </recommendedName>
</protein>
<evidence type="ECO:0008006" key="3">
    <source>
        <dbReference type="Google" id="ProtNLM"/>
    </source>
</evidence>
<keyword evidence="2" id="KW-1185">Reference proteome</keyword>
<evidence type="ECO:0000313" key="2">
    <source>
        <dbReference type="Proteomes" id="UP001240639"/>
    </source>
</evidence>
<dbReference type="RefSeq" id="WP_305932756.1">
    <property type="nucleotide sequence ID" value="NZ_JAVAIM010000001.1"/>
</dbReference>
<comment type="caution">
    <text evidence="1">The sequence shown here is derived from an EMBL/GenBank/DDBJ whole genome shotgun (WGS) entry which is preliminary data.</text>
</comment>
<dbReference type="Pfam" id="PF20553">
    <property type="entry name" value="Methyltransf_35"/>
    <property type="match status" value="1"/>
</dbReference>
<dbReference type="Proteomes" id="UP001240639">
    <property type="component" value="Unassembled WGS sequence"/>
</dbReference>
<proteinExistence type="predicted"/>
<evidence type="ECO:0000313" key="1">
    <source>
        <dbReference type="EMBL" id="MDP4575454.1"/>
    </source>
</evidence>
<accession>A0ABT9HQM1</accession>